<reference evidence="2 3" key="1">
    <citation type="journal article" date="2018" name="Front. Microbiol.">
        <title>Hydrolytic Capabilities as a Key to Environmental Success: Chitinolytic and Cellulolytic Acidobacteria From Acidic Sub-arctic Soils and Boreal Peatlands.</title>
        <authorList>
            <person name="Belova S.E."/>
            <person name="Ravin N.V."/>
            <person name="Pankratov T.A."/>
            <person name="Rakitin A.L."/>
            <person name="Ivanova A.A."/>
            <person name="Beletsky A.V."/>
            <person name="Mardanov A.V."/>
            <person name="Sinninghe Damste J.S."/>
            <person name="Dedysh S.N."/>
        </authorList>
    </citation>
    <scope>NUCLEOTIDE SEQUENCE [LARGE SCALE GENOMIC DNA]</scope>
    <source>
        <strain evidence="2 3">SBC82</strain>
    </source>
</reference>
<feature type="coiled-coil region" evidence="1">
    <location>
        <begin position="32"/>
        <end position="59"/>
    </location>
</feature>
<keyword evidence="3" id="KW-1185">Reference proteome</keyword>
<dbReference type="EMBL" id="CP030840">
    <property type="protein sequence ID" value="AXC15810.1"/>
    <property type="molecule type" value="Genomic_DNA"/>
</dbReference>
<evidence type="ECO:0000313" key="3">
    <source>
        <dbReference type="Proteomes" id="UP000253606"/>
    </source>
</evidence>
<dbReference type="KEGG" id="abas:ACPOL_6598"/>
<proteinExistence type="predicted"/>
<dbReference type="AlphaFoldDB" id="A0A2Z5GA67"/>
<organism evidence="2 3">
    <name type="scientific">Acidisarcina polymorpha</name>
    <dbReference type="NCBI Taxonomy" id="2211140"/>
    <lineage>
        <taxon>Bacteria</taxon>
        <taxon>Pseudomonadati</taxon>
        <taxon>Acidobacteriota</taxon>
        <taxon>Terriglobia</taxon>
        <taxon>Terriglobales</taxon>
        <taxon>Acidobacteriaceae</taxon>
        <taxon>Acidisarcina</taxon>
    </lineage>
</organism>
<gene>
    <name evidence="2" type="ORF">ACPOL_6598</name>
</gene>
<sequence>MNPASKSLLAVVLDPAAAALIAQLKQTMKQAIAAKDQVIALSELKIRKLEEELRLERIKKYGLRS</sequence>
<keyword evidence="1" id="KW-0175">Coiled coil</keyword>
<evidence type="ECO:0000256" key="1">
    <source>
        <dbReference type="SAM" id="Coils"/>
    </source>
</evidence>
<protein>
    <submittedName>
        <fullName evidence="2">Uncharacterized protein</fullName>
    </submittedName>
</protein>
<accession>A0A2Z5GA67</accession>
<dbReference type="RefSeq" id="WP_114210415.1">
    <property type="nucleotide sequence ID" value="NZ_CP030840.1"/>
</dbReference>
<evidence type="ECO:0000313" key="2">
    <source>
        <dbReference type="EMBL" id="AXC15810.1"/>
    </source>
</evidence>
<dbReference type="Proteomes" id="UP000253606">
    <property type="component" value="Chromosome"/>
</dbReference>
<name>A0A2Z5GA67_9BACT</name>